<dbReference type="SMART" id="SM00138">
    <property type="entry name" value="MeTrc"/>
    <property type="match status" value="1"/>
</dbReference>
<protein>
    <recommendedName>
        <fullName evidence="6">Chemotaxis protein methyltransferase</fullName>
        <ecNumber evidence="6">2.1.1.80</ecNumber>
    </recommendedName>
</protein>
<dbReference type="AlphaFoldDB" id="A0AA47KLJ6"/>
<dbReference type="Pfam" id="PF03705">
    <property type="entry name" value="CheR_N"/>
    <property type="match status" value="1"/>
</dbReference>
<dbReference type="Pfam" id="PF01739">
    <property type="entry name" value="CheR"/>
    <property type="match status" value="1"/>
</dbReference>
<dbReference type="Gene3D" id="3.40.50.150">
    <property type="entry name" value="Vaccinia Virus protein VP39"/>
    <property type="match status" value="1"/>
</dbReference>
<sequence>MSAPVNASSAGAYDFSQRHFHYVQTFMENETGIFLADKKKSMVYGRLARCLRRTGMATFDDYFALVEQSKDERVAFINALTTNKTQFFRERHHFEFLAHQLIPQWQAAKQKRIRIWSAGCSTGEEPYTIASVLAGHGMLEGQLDVQILATDLDTQVLNIASNGTYSLEVAHTIPKAYLQNGFLKGKGIKQELFKAKRQLRDVISFKQLNLKGEWPHKQAMDAIFCRNVMIYFERDTQQRLIERFWQQLVPGGVLFIGHSEGIGKMAEKFDNLGHTMYRKRE</sequence>
<accession>A0AA47KLJ6</accession>
<dbReference type="PIRSF" id="PIRSF000410">
    <property type="entry name" value="CheR"/>
    <property type="match status" value="1"/>
</dbReference>
<dbReference type="Proteomes" id="UP001164748">
    <property type="component" value="Chromosome"/>
</dbReference>
<feature type="binding site" evidence="7">
    <location>
        <position position="125"/>
    </location>
    <ligand>
        <name>S-adenosyl-L-methionine</name>
        <dbReference type="ChEBI" id="CHEBI:59789"/>
    </ligand>
</feature>
<dbReference type="PRINTS" id="PR00996">
    <property type="entry name" value="CHERMTFRASE"/>
</dbReference>
<evidence type="ECO:0000256" key="2">
    <source>
        <dbReference type="ARBA" id="ARBA00002759"/>
    </source>
</evidence>
<keyword evidence="3 6" id="KW-0489">Methyltransferase</keyword>
<organism evidence="9 10">
    <name type="scientific">Salinivibrio kushneri</name>
    <dbReference type="NCBI Taxonomy" id="1908198"/>
    <lineage>
        <taxon>Bacteria</taxon>
        <taxon>Pseudomonadati</taxon>
        <taxon>Pseudomonadota</taxon>
        <taxon>Gammaproteobacteria</taxon>
        <taxon>Vibrionales</taxon>
        <taxon>Vibrionaceae</taxon>
        <taxon>Salinivibrio</taxon>
    </lineage>
</organism>
<dbReference type="EC" id="2.1.1.80" evidence="6"/>
<dbReference type="SUPFAM" id="SSF53335">
    <property type="entry name" value="S-adenosyl-L-methionine-dependent methyltransferases"/>
    <property type="match status" value="1"/>
</dbReference>
<dbReference type="InterPro" id="IPR029063">
    <property type="entry name" value="SAM-dependent_MTases_sf"/>
</dbReference>
<gene>
    <name evidence="9" type="ORF">N8M53_02265</name>
</gene>
<proteinExistence type="predicted"/>
<dbReference type="InterPro" id="IPR026024">
    <property type="entry name" value="Chemotaxis_MeTrfase_CheR"/>
</dbReference>
<dbReference type="Gene3D" id="1.10.155.10">
    <property type="entry name" value="Chemotaxis receptor methyltransferase CheR, N-terminal domain"/>
    <property type="match status" value="1"/>
</dbReference>
<evidence type="ECO:0000313" key="9">
    <source>
        <dbReference type="EMBL" id="WBA09073.1"/>
    </source>
</evidence>
<evidence type="ECO:0000313" key="10">
    <source>
        <dbReference type="Proteomes" id="UP001164748"/>
    </source>
</evidence>
<dbReference type="InterPro" id="IPR050903">
    <property type="entry name" value="Bact_Chemotaxis_MeTrfase"/>
</dbReference>
<feature type="domain" description="CheR-type methyltransferase" evidence="8">
    <location>
        <begin position="8"/>
        <end position="281"/>
    </location>
</feature>
<dbReference type="PROSITE" id="PS50123">
    <property type="entry name" value="CHER"/>
    <property type="match status" value="1"/>
</dbReference>
<dbReference type="SUPFAM" id="SSF47757">
    <property type="entry name" value="Chemotaxis receptor methyltransferase CheR, N-terminal domain"/>
    <property type="match status" value="1"/>
</dbReference>
<dbReference type="InterPro" id="IPR000780">
    <property type="entry name" value="CheR_MeTrfase"/>
</dbReference>
<dbReference type="InterPro" id="IPR022642">
    <property type="entry name" value="CheR_C"/>
</dbReference>
<evidence type="ECO:0000256" key="3">
    <source>
        <dbReference type="ARBA" id="ARBA00022603"/>
    </source>
</evidence>
<feature type="binding site" evidence="7">
    <location>
        <position position="85"/>
    </location>
    <ligand>
        <name>S-adenosyl-L-methionine</name>
        <dbReference type="ChEBI" id="CHEBI:59789"/>
    </ligand>
</feature>
<feature type="binding site" evidence="7">
    <location>
        <begin position="226"/>
        <end position="227"/>
    </location>
    <ligand>
        <name>S-adenosyl-L-methionine</name>
        <dbReference type="ChEBI" id="CHEBI:59789"/>
    </ligand>
</feature>
<dbReference type="InterPro" id="IPR036804">
    <property type="entry name" value="CheR_N_sf"/>
</dbReference>
<dbReference type="PANTHER" id="PTHR24422:SF19">
    <property type="entry name" value="CHEMOTAXIS PROTEIN METHYLTRANSFERASE"/>
    <property type="match status" value="1"/>
</dbReference>
<feature type="binding site" evidence="7">
    <location>
        <position position="89"/>
    </location>
    <ligand>
        <name>S-adenosyl-L-methionine</name>
        <dbReference type="ChEBI" id="CHEBI:59789"/>
    </ligand>
</feature>
<evidence type="ECO:0000256" key="5">
    <source>
        <dbReference type="ARBA" id="ARBA00022691"/>
    </source>
</evidence>
<reference evidence="9" key="1">
    <citation type="submission" date="2022-09" db="EMBL/GenBank/DDBJ databases">
        <authorList>
            <person name="Li Z.-J."/>
        </authorList>
    </citation>
    <scope>NUCLEOTIDE SEQUENCE</scope>
    <source>
        <strain evidence="9">TGB11</strain>
    </source>
</reference>
<dbReference type="GO" id="GO:0032259">
    <property type="term" value="P:methylation"/>
    <property type="evidence" value="ECO:0007669"/>
    <property type="project" value="UniProtKB-KW"/>
</dbReference>
<dbReference type="EMBL" id="CP114588">
    <property type="protein sequence ID" value="WBA09073.1"/>
    <property type="molecule type" value="Genomic_DNA"/>
</dbReference>
<dbReference type="RefSeq" id="WP_269579329.1">
    <property type="nucleotide sequence ID" value="NZ_CP114588.1"/>
</dbReference>
<dbReference type="CDD" id="cd02440">
    <property type="entry name" value="AdoMet_MTases"/>
    <property type="match status" value="1"/>
</dbReference>
<feature type="binding site" evidence="7">
    <location>
        <begin position="209"/>
        <end position="210"/>
    </location>
    <ligand>
        <name>S-adenosyl-L-methionine</name>
        <dbReference type="ChEBI" id="CHEBI:59789"/>
    </ligand>
</feature>
<evidence type="ECO:0000256" key="1">
    <source>
        <dbReference type="ARBA" id="ARBA00001541"/>
    </source>
</evidence>
<keyword evidence="5 6" id="KW-0949">S-adenosyl-L-methionine</keyword>
<evidence type="ECO:0000256" key="6">
    <source>
        <dbReference type="PIRNR" id="PIRNR000410"/>
    </source>
</evidence>
<feature type="binding site" evidence="7">
    <location>
        <position position="151"/>
    </location>
    <ligand>
        <name>S-adenosyl-L-methionine</name>
        <dbReference type="ChEBI" id="CHEBI:59789"/>
    </ligand>
</feature>
<evidence type="ECO:0000256" key="7">
    <source>
        <dbReference type="PIRSR" id="PIRSR000410-1"/>
    </source>
</evidence>
<feature type="binding site" evidence="7">
    <location>
        <position position="83"/>
    </location>
    <ligand>
        <name>S-adenosyl-L-methionine</name>
        <dbReference type="ChEBI" id="CHEBI:59789"/>
    </ligand>
</feature>
<evidence type="ECO:0000259" key="8">
    <source>
        <dbReference type="PROSITE" id="PS50123"/>
    </source>
</evidence>
<comment type="catalytic activity">
    <reaction evidence="1 6">
        <text>L-glutamyl-[protein] + S-adenosyl-L-methionine = [protein]-L-glutamate 5-O-methyl ester + S-adenosyl-L-homocysteine</text>
        <dbReference type="Rhea" id="RHEA:24452"/>
        <dbReference type="Rhea" id="RHEA-COMP:10208"/>
        <dbReference type="Rhea" id="RHEA-COMP:10311"/>
        <dbReference type="ChEBI" id="CHEBI:29973"/>
        <dbReference type="ChEBI" id="CHEBI:57856"/>
        <dbReference type="ChEBI" id="CHEBI:59789"/>
        <dbReference type="ChEBI" id="CHEBI:82795"/>
        <dbReference type="EC" id="2.1.1.80"/>
    </reaction>
</comment>
<evidence type="ECO:0000256" key="4">
    <source>
        <dbReference type="ARBA" id="ARBA00022679"/>
    </source>
</evidence>
<dbReference type="InterPro" id="IPR022641">
    <property type="entry name" value="CheR_N"/>
</dbReference>
<dbReference type="PANTHER" id="PTHR24422">
    <property type="entry name" value="CHEMOTAXIS PROTEIN METHYLTRANSFERASE"/>
    <property type="match status" value="1"/>
</dbReference>
<dbReference type="GO" id="GO:0008983">
    <property type="term" value="F:protein-glutamate O-methyltransferase activity"/>
    <property type="evidence" value="ECO:0007669"/>
    <property type="project" value="UniProtKB-EC"/>
</dbReference>
<comment type="function">
    <text evidence="2 6">Methylation of the membrane-bound methyl-accepting chemotaxis proteins (MCP) to form gamma-glutamyl methyl ester residues in MCP.</text>
</comment>
<keyword evidence="4 6" id="KW-0808">Transferase</keyword>
<name>A0AA47KLJ6_9GAMM</name>